<evidence type="ECO:0000256" key="1">
    <source>
        <dbReference type="PROSITE-ProRule" id="PRU00266"/>
    </source>
</evidence>
<dbReference type="AlphaFoldDB" id="A0A2G5VKR6"/>
<dbReference type="STRING" id="1611254.A0A2G5VKR6"/>
<sequence>MDPNLNFNSYPYSDNYSGTGATGDTNDSSQQFGWASQWTQPASATSQGGAGGVRKFQYPQYVSQHQQQAQQQAQQAYAMMNPLSPFMQSQQKPQQQQLQLQQQFQQQKKFGQHGPVGTPKAPGSQLGGASNPRAFGAFGAVGGGGDRSTSSGGILGQEWTGGAGNQFGMQSHLRTFPSKSGGPGGPGNMHSKPNWRQQKQQRQSGPPAPKKTETAGKTPAMILHEVFKSITEDYSEVEGAVPKRYICTLTVNGRQFQMESNNKKAAKQKCAEAVVRELRPDLHVTPFEEGVTAKATPPAPPKSAAGNGQPNKRNAEDQTNQPAAKKTAVPGVVKKIKLTPVESAQSLLDFMQKTIAESKEKYTPVFEAIELPRAEEMVEVKTEDIKEEVTDVPAADENANAEGATKKSKKERIRKPEVLHQVTLKFLEQGKEFTKTGPNRGMLKDMLIREALREVFNVPQEAITIVARRHALNRLGTDMNLVQCLQTIAGVLNCKVSLETEPAEDRPIGDGKMYFMGRAKIIDLNEDGKEFETKSTSVPSKALAREHAAMEMLKQYFKMDTDSIQTNEANGHSNAQQGPCAVLHAMMNKATKQQTKILYEFKDNVPPVAGAGSPGPVFYCDCVIDEERFTGSGRSKKLAKNAAAVVALKRKFSVDYNPDGMCPLAHSSRPERQCSPLCREISEFCKREYYDMTRHYGVNQSNQIACFVLINDKNEKRILSIGSSIQYVCEPDSLTGADGNHIVHMDPIVLARRGLIRSIYHELLYMPPEGSVVFEKQPDGRYALNKTMKLVLYSNFSPACRFSCDDVPKKSLSYVTPLTCKPVPEDVLTLDEIRAKREIRIHSTADKLFKWNHLGVQGALLSHVLHPLFISHIFFGTQAPVPDDSLKFALVNRIGPVDAGADHQETELESVQGHMDVFTTRYSHVWSRGLDLIEQLDVSTGRTINGMPSSVCKAQLFANYCQLPHVTQNDLNYGKEKEASSNYQYEKKVLYEKVRNRYSKILEYWSTGSLEAAGLGKWQTKPMELVDSFTLPASFN</sequence>
<dbReference type="PROSITE" id="PS50141">
    <property type="entry name" value="A_DEAMIN_EDITASE"/>
    <property type="match status" value="1"/>
</dbReference>
<dbReference type="PANTHER" id="PTHR10910">
    <property type="entry name" value="EUKARYOTE SPECIFIC DSRNA BINDING PROTEIN"/>
    <property type="match status" value="1"/>
</dbReference>
<protein>
    <submittedName>
        <fullName evidence="5">Uncharacterized protein</fullName>
    </submittedName>
</protein>
<dbReference type="Gene3D" id="3.30.160.20">
    <property type="match status" value="2"/>
</dbReference>
<feature type="region of interest" description="Disordered" evidence="2">
    <location>
        <begin position="87"/>
        <end position="219"/>
    </location>
</feature>
<keyword evidence="1" id="KW-0694">RNA-binding</keyword>
<dbReference type="GO" id="GO:0005737">
    <property type="term" value="C:cytoplasm"/>
    <property type="evidence" value="ECO:0007669"/>
    <property type="project" value="TreeGrafter"/>
</dbReference>
<feature type="region of interest" description="Disordered" evidence="2">
    <location>
        <begin position="1"/>
        <end position="53"/>
    </location>
</feature>
<comment type="caution">
    <text evidence="5">The sequence shown here is derived from an EMBL/GenBank/DDBJ whole genome shotgun (WGS) entry which is preliminary data.</text>
</comment>
<dbReference type="Pfam" id="PF02137">
    <property type="entry name" value="A_deamin"/>
    <property type="match status" value="1"/>
</dbReference>
<dbReference type="SMART" id="SM00358">
    <property type="entry name" value="DSRM"/>
    <property type="match status" value="2"/>
</dbReference>
<feature type="compositionally biased region" description="Gly residues" evidence="2">
    <location>
        <begin position="153"/>
        <end position="165"/>
    </location>
</feature>
<feature type="compositionally biased region" description="Polar residues" evidence="2">
    <location>
        <begin position="306"/>
        <end position="322"/>
    </location>
</feature>
<organism evidence="5 6">
    <name type="scientific">Caenorhabditis nigoni</name>
    <dbReference type="NCBI Taxonomy" id="1611254"/>
    <lineage>
        <taxon>Eukaryota</taxon>
        <taxon>Metazoa</taxon>
        <taxon>Ecdysozoa</taxon>
        <taxon>Nematoda</taxon>
        <taxon>Chromadorea</taxon>
        <taxon>Rhabditida</taxon>
        <taxon>Rhabditina</taxon>
        <taxon>Rhabditomorpha</taxon>
        <taxon>Rhabditoidea</taxon>
        <taxon>Rhabditidae</taxon>
        <taxon>Peloderinae</taxon>
        <taxon>Caenorhabditis</taxon>
    </lineage>
</organism>
<dbReference type="InterPro" id="IPR014720">
    <property type="entry name" value="dsRBD_dom"/>
</dbReference>
<feature type="domain" description="DRBM" evidence="3">
    <location>
        <begin position="578"/>
        <end position="653"/>
    </location>
</feature>
<keyword evidence="6" id="KW-1185">Reference proteome</keyword>
<dbReference type="Pfam" id="PF00035">
    <property type="entry name" value="dsrm"/>
    <property type="match status" value="2"/>
</dbReference>
<feature type="compositionally biased region" description="Polar residues" evidence="2">
    <location>
        <begin position="194"/>
        <end position="204"/>
    </location>
</feature>
<evidence type="ECO:0000259" key="3">
    <source>
        <dbReference type="PROSITE" id="PS50137"/>
    </source>
</evidence>
<evidence type="ECO:0000256" key="2">
    <source>
        <dbReference type="SAM" id="MobiDB-lite"/>
    </source>
</evidence>
<dbReference type="InterPro" id="IPR002466">
    <property type="entry name" value="A_deamin"/>
</dbReference>
<feature type="region of interest" description="Disordered" evidence="2">
    <location>
        <begin position="285"/>
        <end position="328"/>
    </location>
</feature>
<dbReference type="CDD" id="cd00048">
    <property type="entry name" value="DSRM_SF"/>
    <property type="match status" value="2"/>
</dbReference>
<dbReference type="GO" id="GO:0003726">
    <property type="term" value="F:double-stranded RNA adenosine deaminase activity"/>
    <property type="evidence" value="ECO:0007669"/>
    <property type="project" value="TreeGrafter"/>
</dbReference>
<evidence type="ECO:0000259" key="4">
    <source>
        <dbReference type="PROSITE" id="PS50141"/>
    </source>
</evidence>
<dbReference type="GO" id="GO:0006382">
    <property type="term" value="P:adenosine to inosine editing"/>
    <property type="evidence" value="ECO:0007669"/>
    <property type="project" value="TreeGrafter"/>
</dbReference>
<feature type="compositionally biased region" description="Low complexity" evidence="2">
    <location>
        <begin position="88"/>
        <end position="109"/>
    </location>
</feature>
<proteinExistence type="predicted"/>
<accession>A0A2G5VKR6</accession>
<dbReference type="GO" id="GO:0005730">
    <property type="term" value="C:nucleolus"/>
    <property type="evidence" value="ECO:0007669"/>
    <property type="project" value="TreeGrafter"/>
</dbReference>
<gene>
    <name evidence="5" type="primary">Cnig_chr_I.g244</name>
    <name evidence="5" type="ORF">B9Z55_000244</name>
</gene>
<dbReference type="EMBL" id="PDUG01000001">
    <property type="protein sequence ID" value="PIC52261.1"/>
    <property type="molecule type" value="Genomic_DNA"/>
</dbReference>
<dbReference type="GO" id="GO:0003725">
    <property type="term" value="F:double-stranded RNA binding"/>
    <property type="evidence" value="ECO:0007669"/>
    <property type="project" value="TreeGrafter"/>
</dbReference>
<name>A0A2G5VKR6_9PELO</name>
<dbReference type="GO" id="GO:0008251">
    <property type="term" value="F:tRNA-specific adenosine deaminase activity"/>
    <property type="evidence" value="ECO:0007669"/>
    <property type="project" value="TreeGrafter"/>
</dbReference>
<dbReference type="OrthoDB" id="10268011at2759"/>
<evidence type="ECO:0000313" key="6">
    <source>
        <dbReference type="Proteomes" id="UP000230233"/>
    </source>
</evidence>
<reference evidence="6" key="1">
    <citation type="submission" date="2017-10" db="EMBL/GenBank/DDBJ databases">
        <title>Rapid genome shrinkage in a self-fertile nematode reveals novel sperm competition proteins.</title>
        <authorList>
            <person name="Yin D."/>
            <person name="Schwarz E.M."/>
            <person name="Thomas C.G."/>
            <person name="Felde R.L."/>
            <person name="Korf I.F."/>
            <person name="Cutter A.D."/>
            <person name="Schartner C.M."/>
            <person name="Ralston E.J."/>
            <person name="Meyer B.J."/>
            <person name="Haag E.S."/>
        </authorList>
    </citation>
    <scope>NUCLEOTIDE SEQUENCE [LARGE SCALE GENOMIC DNA]</scope>
    <source>
        <strain evidence="6">JU1422</strain>
    </source>
</reference>
<feature type="domain" description="A to I editase" evidence="4">
    <location>
        <begin position="720"/>
        <end position="1024"/>
    </location>
</feature>
<feature type="domain" description="DRBM" evidence="3">
    <location>
        <begin position="218"/>
        <end position="280"/>
    </location>
</feature>
<dbReference type="GO" id="GO:0006396">
    <property type="term" value="P:RNA processing"/>
    <property type="evidence" value="ECO:0007669"/>
    <property type="project" value="InterPro"/>
</dbReference>
<dbReference type="SMART" id="SM00552">
    <property type="entry name" value="ADEAMc"/>
    <property type="match status" value="1"/>
</dbReference>
<dbReference type="PANTHER" id="PTHR10910:SF144">
    <property type="entry name" value="A TO I EDITASE DOMAIN-CONTAINING PROTEIN-RELATED"/>
    <property type="match status" value="1"/>
</dbReference>
<dbReference type="SUPFAM" id="SSF54768">
    <property type="entry name" value="dsRNA-binding domain-like"/>
    <property type="match status" value="2"/>
</dbReference>
<dbReference type="Proteomes" id="UP000230233">
    <property type="component" value="Chromosome I"/>
</dbReference>
<feature type="compositionally biased region" description="Polar residues" evidence="2">
    <location>
        <begin position="1"/>
        <end position="47"/>
    </location>
</feature>
<dbReference type="PROSITE" id="PS50137">
    <property type="entry name" value="DS_RBD"/>
    <property type="match status" value="2"/>
</dbReference>
<evidence type="ECO:0000313" key="5">
    <source>
        <dbReference type="EMBL" id="PIC52261.1"/>
    </source>
</evidence>